<dbReference type="Proteomes" id="UP000789405">
    <property type="component" value="Unassembled WGS sequence"/>
</dbReference>
<protein>
    <submittedName>
        <fullName evidence="2">8143_t:CDS:1</fullName>
    </submittedName>
</protein>
<keyword evidence="3" id="KW-1185">Reference proteome</keyword>
<proteinExistence type="predicted"/>
<dbReference type="InterPro" id="IPR005135">
    <property type="entry name" value="Endo/exonuclease/phosphatase"/>
</dbReference>
<dbReference type="InterPro" id="IPR036691">
    <property type="entry name" value="Endo/exonu/phosph_ase_sf"/>
</dbReference>
<dbReference type="Gene3D" id="3.60.10.10">
    <property type="entry name" value="Endonuclease/exonuclease/phosphatase"/>
    <property type="match status" value="1"/>
</dbReference>
<evidence type="ECO:0000313" key="3">
    <source>
        <dbReference type="Proteomes" id="UP000789405"/>
    </source>
</evidence>
<evidence type="ECO:0000259" key="1">
    <source>
        <dbReference type="Pfam" id="PF03372"/>
    </source>
</evidence>
<gene>
    <name evidence="2" type="ORF">DERYTH_LOCUS24093</name>
</gene>
<organism evidence="2 3">
    <name type="scientific">Dentiscutata erythropus</name>
    <dbReference type="NCBI Taxonomy" id="1348616"/>
    <lineage>
        <taxon>Eukaryota</taxon>
        <taxon>Fungi</taxon>
        <taxon>Fungi incertae sedis</taxon>
        <taxon>Mucoromycota</taxon>
        <taxon>Glomeromycotina</taxon>
        <taxon>Glomeromycetes</taxon>
        <taxon>Diversisporales</taxon>
        <taxon>Gigasporaceae</taxon>
        <taxon>Dentiscutata</taxon>
    </lineage>
</organism>
<dbReference type="AlphaFoldDB" id="A0A9N9K1N5"/>
<feature type="domain" description="Endonuclease/exonuclease/phosphatase" evidence="1">
    <location>
        <begin position="5"/>
        <end position="224"/>
    </location>
</feature>
<name>A0A9N9K1N5_9GLOM</name>
<dbReference type="EMBL" id="CAJVPY010038929">
    <property type="protein sequence ID" value="CAG8804388.1"/>
    <property type="molecule type" value="Genomic_DNA"/>
</dbReference>
<comment type="caution">
    <text evidence="2">The sequence shown here is derived from an EMBL/GenBank/DDBJ whole genome shotgun (WGS) entry which is preliminary data.</text>
</comment>
<dbReference type="SUPFAM" id="SSF56219">
    <property type="entry name" value="DNase I-like"/>
    <property type="match status" value="1"/>
</dbReference>
<dbReference type="GO" id="GO:0003824">
    <property type="term" value="F:catalytic activity"/>
    <property type="evidence" value="ECO:0007669"/>
    <property type="project" value="InterPro"/>
</dbReference>
<evidence type="ECO:0000313" key="2">
    <source>
        <dbReference type="EMBL" id="CAG8804388.1"/>
    </source>
</evidence>
<accession>A0A9N9K1N5</accession>
<sequence length="309" mass="36207">MTQQQIIDFANNYQLDILGLTETQHSPHNQFHILKNNLNQNPNDKEFTYYWTKGSETHNHGVGIMVEKQLNKHVTSIQTFENHAITLDMVFKRKIKVKIITIYFLPANRPANLVLRTRLMEWIKTITKKFNSTDTNRIIILGDFNSVKDPTIDRSATSKYRSNKMEGPLLKYLTNKNYIDTFCTIQNIKLETDTEDATNTLQFTWTRNESKSRIDQIWLSPKTADILIDADIIDTEEEIATDHHCARAILLDTFRKPLPSNIYKQKTQYRYNLNTTQKENWDKFAKEFLIKQSQQQILHILNGNKSNPI</sequence>
<dbReference type="OrthoDB" id="2448017at2759"/>
<dbReference type="Pfam" id="PF03372">
    <property type="entry name" value="Exo_endo_phos"/>
    <property type="match status" value="1"/>
</dbReference>
<reference evidence="2" key="1">
    <citation type="submission" date="2021-06" db="EMBL/GenBank/DDBJ databases">
        <authorList>
            <person name="Kallberg Y."/>
            <person name="Tangrot J."/>
            <person name="Rosling A."/>
        </authorList>
    </citation>
    <scope>NUCLEOTIDE SEQUENCE</scope>
    <source>
        <strain evidence="2">MA453B</strain>
    </source>
</reference>